<comment type="caution">
    <text evidence="2">The sequence shown here is derived from an EMBL/GenBank/DDBJ whole genome shotgun (WGS) entry which is preliminary data.</text>
</comment>
<dbReference type="Proteomes" id="UP001430804">
    <property type="component" value="Unassembled WGS sequence"/>
</dbReference>
<feature type="coiled-coil region" evidence="1">
    <location>
        <begin position="147"/>
        <end position="174"/>
    </location>
</feature>
<reference evidence="2" key="1">
    <citation type="submission" date="2021-07" db="EMBL/GenBank/DDBJ databases">
        <title>Pseudohoeflea marina sp. nov. a polyhydroxyalcanoate-producing bacterium.</title>
        <authorList>
            <person name="Zheng W."/>
            <person name="Yu S."/>
            <person name="Huang Y."/>
        </authorList>
    </citation>
    <scope>NUCLEOTIDE SEQUENCE</scope>
    <source>
        <strain evidence="2">DP4N28-3</strain>
    </source>
</reference>
<name>A0ABS6WM49_9HYPH</name>
<dbReference type="Pfam" id="PF20343">
    <property type="entry name" value="DUF6638"/>
    <property type="match status" value="1"/>
</dbReference>
<keyword evidence="3" id="KW-1185">Reference proteome</keyword>
<proteinExistence type="predicted"/>
<keyword evidence="1" id="KW-0175">Coiled coil</keyword>
<protein>
    <submittedName>
        <fullName evidence="2">Uncharacterized protein</fullName>
    </submittedName>
</protein>
<organism evidence="2 3">
    <name type="scientific">Pseudohoeflea coraliihabitans</name>
    <dbReference type="NCBI Taxonomy" id="2860393"/>
    <lineage>
        <taxon>Bacteria</taxon>
        <taxon>Pseudomonadati</taxon>
        <taxon>Pseudomonadota</taxon>
        <taxon>Alphaproteobacteria</taxon>
        <taxon>Hyphomicrobiales</taxon>
        <taxon>Rhizobiaceae</taxon>
        <taxon>Pseudohoeflea</taxon>
    </lineage>
</organism>
<gene>
    <name evidence="2" type="ORF">KY465_02520</name>
</gene>
<dbReference type="EMBL" id="JAHWQX010000001">
    <property type="protein sequence ID" value="MBW3096149.1"/>
    <property type="molecule type" value="Genomic_DNA"/>
</dbReference>
<sequence length="433" mass="49383">MKRLAEQALIYGRLHAVEAPHLIARYNKALSAFGVAPTGLERFSIDMTGFSPEIAAALGDRDYLDPNGVNRRFIILTPEQEGLPVVHTRFSNTAGLMHAFFEANRRVISAVTIKDALYGEIEEDVTQVEDIEDLLRIEEVRFRVLSADDLTGKAAELRTLVDRLETSAEAWRDEAMLARMVALAQETGDIRHNRLVPDQLVFPHRSFWADHFGGVFLFRDARSMVVIGDREAPGFRRSRPWEVSYIDIRDHQRIFDFLARSKRIQVPQASWVERSGLLAHRAEMAVRALIGRTAPEIELDGKDAVWLQTYVQRHAAAVAEDGLYPFFQQALNEVARDGIVRLDEIAPERRLLLVRANPEHDDKWLVNRLLARLAPFDFASRFMFDKQGFYETYAGYPENFRAHVVSWLVNAYLPNKRALRARLYGLDGANENA</sequence>
<accession>A0ABS6WM49</accession>
<evidence type="ECO:0000313" key="2">
    <source>
        <dbReference type="EMBL" id="MBW3096149.1"/>
    </source>
</evidence>
<evidence type="ECO:0000256" key="1">
    <source>
        <dbReference type="SAM" id="Coils"/>
    </source>
</evidence>
<dbReference type="InterPro" id="IPR046578">
    <property type="entry name" value="DUF6638"/>
</dbReference>
<evidence type="ECO:0000313" key="3">
    <source>
        <dbReference type="Proteomes" id="UP001430804"/>
    </source>
</evidence>
<dbReference type="RefSeq" id="WP_219158108.1">
    <property type="nucleotide sequence ID" value="NZ_JAHWQX010000001.1"/>
</dbReference>